<evidence type="ECO:0000313" key="1">
    <source>
        <dbReference type="EMBL" id="NMF06786.1"/>
    </source>
</evidence>
<gene>
    <name evidence="1" type="ORF">HF849_18975</name>
</gene>
<dbReference type="Proteomes" id="UP000587880">
    <property type="component" value="Unassembled WGS sequence"/>
</dbReference>
<sequence>MSLFLGKIHYWLFNKILWFEKLEGEIINLAKEEGLNVDELRKEINEKYGEPTPDLPLEEMIDTSNIHGWLQGKIHSAEGRMAAWTTKLVNNNKGVTVKLEEIYSSQGIKAASEVKEKRMELTNAGEIFDSINDYILDGMPCDRVNEVIKAEEDMVEWKRRVCVHSDIWNKEEGDVNYFYKLRSLWVKEFVNAVNSNFEYMEQDDNVMVIKRK</sequence>
<accession>A0A7X9SRL0</accession>
<comment type="caution">
    <text evidence="1">The sequence shown here is derived from an EMBL/GenBank/DDBJ whole genome shotgun (WGS) entry which is preliminary data.</text>
</comment>
<evidence type="ECO:0000313" key="2">
    <source>
        <dbReference type="Proteomes" id="UP000587880"/>
    </source>
</evidence>
<reference evidence="1 2" key="1">
    <citation type="submission" date="2020-04" db="EMBL/GenBank/DDBJ databases">
        <authorList>
            <person name="Hitch T.C.A."/>
            <person name="Wylensek D."/>
            <person name="Clavel T."/>
        </authorList>
    </citation>
    <scope>NUCLEOTIDE SEQUENCE [LARGE SCALE GENOMIC DNA]</scope>
    <source>
        <strain evidence="1 2">WB01_NA02</strain>
    </source>
</reference>
<proteinExistence type="predicted"/>
<protein>
    <submittedName>
        <fullName evidence="1">Uncharacterized protein</fullName>
    </submittedName>
</protein>
<dbReference type="AlphaFoldDB" id="A0A7X9SRL0"/>
<organism evidence="1 2">
    <name type="scientific">Clostridium beijerinckii</name>
    <name type="common">Clostridium MP</name>
    <dbReference type="NCBI Taxonomy" id="1520"/>
    <lineage>
        <taxon>Bacteria</taxon>
        <taxon>Bacillati</taxon>
        <taxon>Bacillota</taxon>
        <taxon>Clostridia</taxon>
        <taxon>Eubacteriales</taxon>
        <taxon>Clostridiaceae</taxon>
        <taxon>Clostridium</taxon>
    </lineage>
</organism>
<dbReference type="EMBL" id="JABAGD010000041">
    <property type="protein sequence ID" value="NMF06786.1"/>
    <property type="molecule type" value="Genomic_DNA"/>
</dbReference>
<dbReference type="RefSeq" id="WP_168982809.1">
    <property type="nucleotide sequence ID" value="NZ_JABAGD010000041.1"/>
</dbReference>
<name>A0A7X9SRL0_CLOBE</name>